<protein>
    <submittedName>
        <fullName evidence="1">Uncharacterized protein</fullName>
    </submittedName>
</protein>
<evidence type="ECO:0000313" key="2">
    <source>
        <dbReference type="Proteomes" id="UP001148662"/>
    </source>
</evidence>
<reference evidence="1" key="1">
    <citation type="submission" date="2022-07" db="EMBL/GenBank/DDBJ databases">
        <title>Genome Sequence of Phlebia brevispora.</title>
        <authorList>
            <person name="Buettner E."/>
        </authorList>
    </citation>
    <scope>NUCLEOTIDE SEQUENCE</scope>
    <source>
        <strain evidence="1">MPL23</strain>
    </source>
</reference>
<proteinExistence type="predicted"/>
<dbReference type="Proteomes" id="UP001148662">
    <property type="component" value="Unassembled WGS sequence"/>
</dbReference>
<name>A0ACC1RTY8_9APHY</name>
<gene>
    <name evidence="1" type="ORF">NM688_g8509</name>
</gene>
<sequence length="555" mass="61333">MIYTDTYIDSKACLVRSILIFALQFTDNPSGGQKRSAEGEPGPATRSKAAKKDSESVKSAPDKTDIEDFKAHALPPHVNITHTPSVVDDDSIEVAQVDPGFIGSAALLPSSLSGGKYGWKGSKKVTVELQNSHNGEKEEVEVMLTIDATVLGKKATDEGDKNTGNLHVGKAQEGGDEASVIEATGATAIGHFPSFCETNLSSVMLYCAEIKHGHHRGADGTRRTIPRPPPSWPRRSLNARYPLLEDCGQPFTTLALPPFTMSPSTPPVSPRKVSLAVVHGGYSYNSLKPPSFLQQKSVYNFLRESPTRPRPTNIVDQHLPLGSPLVLTPQRAARHPMHPDAKESVNKLIPYTAIAALEQQYGWRQTGRVRALKDIELWLDPTYVQPEILVLSEENARHVLELEDTELKMYIYTPSDVMSGLAVCGSAASVFVRQGGFLRYKGRFRASFAPNDKAWTSLDNKTKEELIKMTARMEQWPEAEARARCADGRKRILAYCMVFEKYDRSFIDWLDRSTSTVLFRPEQYAAHQEDHTVRMDVAISPVKASFAVGSPRKIC</sequence>
<evidence type="ECO:0000313" key="1">
    <source>
        <dbReference type="EMBL" id="KAJ3524750.1"/>
    </source>
</evidence>
<dbReference type="EMBL" id="JANHOG010002309">
    <property type="protein sequence ID" value="KAJ3524750.1"/>
    <property type="molecule type" value="Genomic_DNA"/>
</dbReference>
<comment type="caution">
    <text evidence="1">The sequence shown here is derived from an EMBL/GenBank/DDBJ whole genome shotgun (WGS) entry which is preliminary data.</text>
</comment>
<keyword evidence="2" id="KW-1185">Reference proteome</keyword>
<accession>A0ACC1RTY8</accession>
<organism evidence="1 2">
    <name type="scientific">Phlebia brevispora</name>
    <dbReference type="NCBI Taxonomy" id="194682"/>
    <lineage>
        <taxon>Eukaryota</taxon>
        <taxon>Fungi</taxon>
        <taxon>Dikarya</taxon>
        <taxon>Basidiomycota</taxon>
        <taxon>Agaricomycotina</taxon>
        <taxon>Agaricomycetes</taxon>
        <taxon>Polyporales</taxon>
        <taxon>Meruliaceae</taxon>
        <taxon>Phlebia</taxon>
    </lineage>
</organism>